<feature type="compositionally biased region" description="Low complexity" evidence="1">
    <location>
        <begin position="75"/>
        <end position="88"/>
    </location>
</feature>
<feature type="region of interest" description="Disordered" evidence="1">
    <location>
        <begin position="1"/>
        <end position="25"/>
    </location>
</feature>
<evidence type="ECO:0000256" key="1">
    <source>
        <dbReference type="SAM" id="MobiDB-lite"/>
    </source>
</evidence>
<protein>
    <submittedName>
        <fullName evidence="3">Uncharacterized protein</fullName>
    </submittedName>
</protein>
<dbReference type="EMBL" id="KQ417604">
    <property type="protein sequence ID" value="KOF91161.1"/>
    <property type="molecule type" value="Genomic_DNA"/>
</dbReference>
<gene>
    <name evidence="3" type="ORF">OCBIM_22009688mg</name>
</gene>
<keyword evidence="2" id="KW-0472">Membrane</keyword>
<keyword evidence="2" id="KW-0812">Transmembrane</keyword>
<proteinExistence type="predicted"/>
<keyword evidence="2" id="KW-1133">Transmembrane helix</keyword>
<feature type="region of interest" description="Disordered" evidence="1">
    <location>
        <begin position="75"/>
        <end position="95"/>
    </location>
</feature>
<evidence type="ECO:0000313" key="3">
    <source>
        <dbReference type="EMBL" id="KOF91161.1"/>
    </source>
</evidence>
<organism evidence="3">
    <name type="scientific">Octopus bimaculoides</name>
    <name type="common">California two-spotted octopus</name>
    <dbReference type="NCBI Taxonomy" id="37653"/>
    <lineage>
        <taxon>Eukaryota</taxon>
        <taxon>Metazoa</taxon>
        <taxon>Spiralia</taxon>
        <taxon>Lophotrochozoa</taxon>
        <taxon>Mollusca</taxon>
        <taxon>Cephalopoda</taxon>
        <taxon>Coleoidea</taxon>
        <taxon>Octopodiformes</taxon>
        <taxon>Octopoda</taxon>
        <taxon>Incirrata</taxon>
        <taxon>Octopodidae</taxon>
        <taxon>Octopus</taxon>
    </lineage>
</organism>
<name>A0A0L8HPK8_OCTBM</name>
<feature type="compositionally biased region" description="Basic and acidic residues" evidence="1">
    <location>
        <begin position="1"/>
        <end position="22"/>
    </location>
</feature>
<accession>A0A0L8HPK8</accession>
<feature type="transmembrane region" description="Helical" evidence="2">
    <location>
        <begin position="54"/>
        <end position="74"/>
    </location>
</feature>
<sequence>MKENTRNRGKERATETRKERGDITPSESLSVYNRVMTCCVRNTPGSLSDVCSCLVSSLVVTLFFSFFNLSCSLLPPLRKESPLSSSSSSPPPLSI</sequence>
<dbReference type="AlphaFoldDB" id="A0A0L8HPK8"/>
<reference evidence="3" key="1">
    <citation type="submission" date="2015-07" db="EMBL/GenBank/DDBJ databases">
        <title>MeaNS - Measles Nucleotide Surveillance Program.</title>
        <authorList>
            <person name="Tran T."/>
            <person name="Druce J."/>
        </authorList>
    </citation>
    <scope>NUCLEOTIDE SEQUENCE</scope>
    <source>
        <strain evidence="3">UCB-OBI-ISO-001</strain>
        <tissue evidence="3">Gonad</tissue>
    </source>
</reference>
<evidence type="ECO:0000256" key="2">
    <source>
        <dbReference type="SAM" id="Phobius"/>
    </source>
</evidence>